<evidence type="ECO:0000256" key="2">
    <source>
        <dbReference type="ARBA" id="ARBA00022980"/>
    </source>
</evidence>
<protein>
    <recommendedName>
        <fullName evidence="4">Large ribosomal subunit protein uL23</fullName>
    </recommendedName>
</protein>
<keyword evidence="4" id="KW-0694">RNA-binding</keyword>
<comment type="similarity">
    <text evidence="1 4">Belongs to the universal ribosomal protein uL23 family.</text>
</comment>
<dbReference type="Gene3D" id="3.30.70.330">
    <property type="match status" value="1"/>
</dbReference>
<gene>
    <name evidence="4" type="primary">rplW</name>
    <name evidence="5" type="ORF">A2927_01725</name>
</gene>
<keyword evidence="3 4" id="KW-0687">Ribonucleoprotein</keyword>
<dbReference type="NCBIfam" id="NF004363">
    <property type="entry name" value="PRK05738.2-4"/>
    <property type="match status" value="1"/>
</dbReference>
<dbReference type="SUPFAM" id="SSF54189">
    <property type="entry name" value="Ribosomal proteins S24e, L23 and L15e"/>
    <property type="match status" value="1"/>
</dbReference>
<dbReference type="GO" id="GO:0003735">
    <property type="term" value="F:structural constituent of ribosome"/>
    <property type="evidence" value="ECO:0007669"/>
    <property type="project" value="InterPro"/>
</dbReference>
<evidence type="ECO:0000256" key="4">
    <source>
        <dbReference type="HAMAP-Rule" id="MF_01369"/>
    </source>
</evidence>
<dbReference type="InterPro" id="IPR012677">
    <property type="entry name" value="Nucleotide-bd_a/b_plait_sf"/>
</dbReference>
<dbReference type="InterPro" id="IPR013025">
    <property type="entry name" value="Ribosomal_uL23-like"/>
</dbReference>
<dbReference type="InterPro" id="IPR012678">
    <property type="entry name" value="Ribosomal_uL23/eL15/eS24_sf"/>
</dbReference>
<dbReference type="GO" id="GO:0005840">
    <property type="term" value="C:ribosome"/>
    <property type="evidence" value="ECO:0007669"/>
    <property type="project" value="UniProtKB-KW"/>
</dbReference>
<dbReference type="GO" id="GO:1990904">
    <property type="term" value="C:ribonucleoprotein complex"/>
    <property type="evidence" value="ECO:0007669"/>
    <property type="project" value="UniProtKB-KW"/>
</dbReference>
<sequence>MKEDTKDAYRVLLKPLVTEKGTYLGAANKYLFAVSPKVNKIEIKKAIQAVYGVMPLKVNISNLSGKKIRLGRVQGVTKNKKKAIVTLKAGDKIQVYEGV</sequence>
<evidence type="ECO:0000256" key="3">
    <source>
        <dbReference type="ARBA" id="ARBA00023274"/>
    </source>
</evidence>
<dbReference type="GO" id="GO:0006412">
    <property type="term" value="P:translation"/>
    <property type="evidence" value="ECO:0007669"/>
    <property type="project" value="UniProtKB-UniRule"/>
</dbReference>
<dbReference type="STRING" id="1798550.A2927_01725"/>
<name>A0A1G2BIR8_9BACT</name>
<dbReference type="EMBL" id="MHKL01000027">
    <property type="protein sequence ID" value="OGY89098.1"/>
    <property type="molecule type" value="Genomic_DNA"/>
</dbReference>
<evidence type="ECO:0000313" key="5">
    <source>
        <dbReference type="EMBL" id="OGY89098.1"/>
    </source>
</evidence>
<dbReference type="Pfam" id="PF00276">
    <property type="entry name" value="Ribosomal_L23"/>
    <property type="match status" value="1"/>
</dbReference>
<comment type="function">
    <text evidence="4">One of the early assembly proteins it binds 23S rRNA. One of the proteins that surrounds the polypeptide exit tunnel on the outside of the ribosome. Forms the main docking site for trigger factor binding to the ribosome.</text>
</comment>
<dbReference type="GO" id="GO:0019843">
    <property type="term" value="F:rRNA binding"/>
    <property type="evidence" value="ECO:0007669"/>
    <property type="project" value="UniProtKB-UniRule"/>
</dbReference>
<accession>A0A1G2BIR8</accession>
<evidence type="ECO:0000256" key="1">
    <source>
        <dbReference type="ARBA" id="ARBA00006700"/>
    </source>
</evidence>
<evidence type="ECO:0000313" key="6">
    <source>
        <dbReference type="Proteomes" id="UP000178849"/>
    </source>
</evidence>
<comment type="caution">
    <text evidence="5">The sequence shown here is derived from an EMBL/GenBank/DDBJ whole genome shotgun (WGS) entry which is preliminary data.</text>
</comment>
<dbReference type="HAMAP" id="MF_01369_B">
    <property type="entry name" value="Ribosomal_uL23_B"/>
    <property type="match status" value="1"/>
</dbReference>
<dbReference type="AlphaFoldDB" id="A0A1G2BIR8"/>
<dbReference type="Proteomes" id="UP000178849">
    <property type="component" value="Unassembled WGS sequence"/>
</dbReference>
<comment type="subunit">
    <text evidence="4">Part of the 50S ribosomal subunit. Contacts protein L29, and trigger factor when it is bound to the ribosome.</text>
</comment>
<reference evidence="5 6" key="1">
    <citation type="journal article" date="2016" name="Nat. Commun.">
        <title>Thousands of microbial genomes shed light on interconnected biogeochemical processes in an aquifer system.</title>
        <authorList>
            <person name="Anantharaman K."/>
            <person name="Brown C.T."/>
            <person name="Hug L.A."/>
            <person name="Sharon I."/>
            <person name="Castelle C.J."/>
            <person name="Probst A.J."/>
            <person name="Thomas B.C."/>
            <person name="Singh A."/>
            <person name="Wilkins M.J."/>
            <person name="Karaoz U."/>
            <person name="Brodie E.L."/>
            <person name="Williams K.H."/>
            <person name="Hubbard S.S."/>
            <person name="Banfield J.F."/>
        </authorList>
    </citation>
    <scope>NUCLEOTIDE SEQUENCE [LARGE SCALE GENOMIC DNA]</scope>
</reference>
<keyword evidence="4" id="KW-0699">rRNA-binding</keyword>
<proteinExistence type="inferred from homology"/>
<keyword evidence="2 4" id="KW-0689">Ribosomal protein</keyword>
<organism evidence="5 6">
    <name type="scientific">Candidatus Komeilibacteria bacterium RIFCSPLOWO2_01_FULL_45_10</name>
    <dbReference type="NCBI Taxonomy" id="1798550"/>
    <lineage>
        <taxon>Bacteria</taxon>
        <taxon>Candidatus Komeiliibacteriota</taxon>
    </lineage>
</organism>